<accession>A0AAN8XBB9</accession>
<dbReference type="InterPro" id="IPR018378">
    <property type="entry name" value="C-type_lectin_CS"/>
</dbReference>
<dbReference type="PROSITE" id="PS00615">
    <property type="entry name" value="C_TYPE_LECTIN_1"/>
    <property type="match status" value="1"/>
</dbReference>
<dbReference type="Pfam" id="PF00059">
    <property type="entry name" value="Lectin_C"/>
    <property type="match status" value="1"/>
</dbReference>
<keyword evidence="1" id="KW-1015">Disulfide bond</keyword>
<dbReference type="SMART" id="SM00034">
    <property type="entry name" value="CLECT"/>
    <property type="match status" value="1"/>
</dbReference>
<reference evidence="3 4" key="1">
    <citation type="submission" date="2023-11" db="EMBL/GenBank/DDBJ databases">
        <title>Halocaridina rubra genome assembly.</title>
        <authorList>
            <person name="Smith C."/>
        </authorList>
    </citation>
    <scope>NUCLEOTIDE SEQUENCE [LARGE SCALE GENOMIC DNA]</scope>
    <source>
        <strain evidence="3">EP-1</strain>
        <tissue evidence="3">Whole</tissue>
    </source>
</reference>
<evidence type="ECO:0000256" key="1">
    <source>
        <dbReference type="ARBA" id="ARBA00023157"/>
    </source>
</evidence>
<sequence>QDPVECTHPYQDIGGRCLYIDPWVKGSMVSMRELCQYHNGDLLWLDDTNDCDFYRALLDHLHTNNLNEKDYWIGITDEGHEGEWRYLKNNAVARLGAPYWHAGNPSEVEGENCAVMYKGNAFYWIDVKCDAEYYSICRSKST</sequence>
<dbReference type="InterPro" id="IPR001304">
    <property type="entry name" value="C-type_lectin-like"/>
</dbReference>
<gene>
    <name evidence="3" type="ORF">SK128_005120</name>
</gene>
<evidence type="ECO:0000259" key="2">
    <source>
        <dbReference type="PROSITE" id="PS50041"/>
    </source>
</evidence>
<organism evidence="3 4">
    <name type="scientific">Halocaridina rubra</name>
    <name type="common">Hawaiian red shrimp</name>
    <dbReference type="NCBI Taxonomy" id="373956"/>
    <lineage>
        <taxon>Eukaryota</taxon>
        <taxon>Metazoa</taxon>
        <taxon>Ecdysozoa</taxon>
        <taxon>Arthropoda</taxon>
        <taxon>Crustacea</taxon>
        <taxon>Multicrustacea</taxon>
        <taxon>Malacostraca</taxon>
        <taxon>Eumalacostraca</taxon>
        <taxon>Eucarida</taxon>
        <taxon>Decapoda</taxon>
        <taxon>Pleocyemata</taxon>
        <taxon>Caridea</taxon>
        <taxon>Atyoidea</taxon>
        <taxon>Atyidae</taxon>
        <taxon>Halocaridina</taxon>
    </lineage>
</organism>
<dbReference type="CDD" id="cd00037">
    <property type="entry name" value="CLECT"/>
    <property type="match status" value="1"/>
</dbReference>
<proteinExistence type="predicted"/>
<protein>
    <recommendedName>
        <fullName evidence="2">C-type lectin domain-containing protein</fullName>
    </recommendedName>
</protein>
<dbReference type="PANTHER" id="PTHR22801">
    <property type="entry name" value="LITHOSTATHINE"/>
    <property type="match status" value="1"/>
</dbReference>
<dbReference type="PROSITE" id="PS50041">
    <property type="entry name" value="C_TYPE_LECTIN_2"/>
    <property type="match status" value="1"/>
</dbReference>
<dbReference type="EMBL" id="JAXCGZ010010646">
    <property type="protein sequence ID" value="KAK7075454.1"/>
    <property type="molecule type" value="Genomic_DNA"/>
</dbReference>
<dbReference type="AlphaFoldDB" id="A0AAN8XBB9"/>
<dbReference type="InterPro" id="IPR016187">
    <property type="entry name" value="CTDL_fold"/>
</dbReference>
<dbReference type="SUPFAM" id="SSF56436">
    <property type="entry name" value="C-type lectin-like"/>
    <property type="match status" value="1"/>
</dbReference>
<feature type="non-terminal residue" evidence="3">
    <location>
        <position position="1"/>
    </location>
</feature>
<dbReference type="InterPro" id="IPR050801">
    <property type="entry name" value="Ca-Dep_Lectins_ImmuneDev"/>
</dbReference>
<feature type="domain" description="C-type lectin" evidence="2">
    <location>
        <begin position="13"/>
        <end position="138"/>
    </location>
</feature>
<evidence type="ECO:0000313" key="4">
    <source>
        <dbReference type="Proteomes" id="UP001381693"/>
    </source>
</evidence>
<dbReference type="InterPro" id="IPR016186">
    <property type="entry name" value="C-type_lectin-like/link_sf"/>
</dbReference>
<name>A0AAN8XBB9_HALRR</name>
<dbReference type="Proteomes" id="UP001381693">
    <property type="component" value="Unassembled WGS sequence"/>
</dbReference>
<comment type="caution">
    <text evidence="3">The sequence shown here is derived from an EMBL/GenBank/DDBJ whole genome shotgun (WGS) entry which is preliminary data.</text>
</comment>
<dbReference type="PANTHER" id="PTHR22801:SF63">
    <property type="entry name" value="C-TYPE LECTIN DOMAIN-CONTAINING PROTEIN"/>
    <property type="match status" value="1"/>
</dbReference>
<keyword evidence="4" id="KW-1185">Reference proteome</keyword>
<evidence type="ECO:0000313" key="3">
    <source>
        <dbReference type="EMBL" id="KAK7075454.1"/>
    </source>
</evidence>
<dbReference type="Gene3D" id="3.10.100.10">
    <property type="entry name" value="Mannose-Binding Protein A, subunit A"/>
    <property type="match status" value="1"/>
</dbReference>